<sequence>MWQFCTGWCKVYWGTWHYLDFKSLTQIVYETLRWKVESCKGKQHISDPWCFVCFLELPEVNSSDEDYYYKEDENMDNNISIHDEGNNADSIPFIQHEEEIHMDTTPANEKTGNYYKDIKQYVFTTKNPNGTESEINVTATTGLRFAVKHRKVVWGFSASSTILSLQENIKNPLFSIAFFFSFLSESDVNTTKISKLDNLEDIKIKLMLGISLMTLFLFVALLAFCSATLYKCAHLNTIFVICSFFFSYKTYDSQYSINPELATLSYFHPSEGVSDTSFSKSAEDSSTYLYATSPELKPSKTRISKSKIITDVVSTCSNDESKSRANPNACG</sequence>
<name>A0A8C9QN94_SPEDA</name>
<dbReference type="GO" id="GO:0060478">
    <property type="term" value="P:acrosomal vesicle exocytosis"/>
    <property type="evidence" value="ECO:0007669"/>
    <property type="project" value="InterPro"/>
</dbReference>
<dbReference type="Ensembl" id="ENSSDAT00000027383.1">
    <property type="protein sequence ID" value="ENSSDAP00000023922.1"/>
    <property type="gene ID" value="ENSSDAG00000021801.1"/>
</dbReference>
<dbReference type="Pfam" id="PF15339">
    <property type="entry name" value="Afaf"/>
    <property type="match status" value="2"/>
</dbReference>
<keyword evidence="3" id="KW-1185">Reference proteome</keyword>
<evidence type="ECO:0000313" key="2">
    <source>
        <dbReference type="Ensembl" id="ENSSDAP00000023922.1"/>
    </source>
</evidence>
<dbReference type="GO" id="GO:0002079">
    <property type="term" value="C:inner acrosomal membrane"/>
    <property type="evidence" value="ECO:0007669"/>
    <property type="project" value="TreeGrafter"/>
</dbReference>
<feature type="transmembrane region" description="Helical" evidence="1">
    <location>
        <begin position="206"/>
        <end position="230"/>
    </location>
</feature>
<protein>
    <submittedName>
        <fullName evidence="2">Uncharacterized protein</fullName>
    </submittedName>
</protein>
<dbReference type="GO" id="GO:0005886">
    <property type="term" value="C:plasma membrane"/>
    <property type="evidence" value="ECO:0007669"/>
    <property type="project" value="InterPro"/>
</dbReference>
<organism evidence="2 3">
    <name type="scientific">Spermophilus dauricus</name>
    <name type="common">Daurian ground squirrel</name>
    <dbReference type="NCBI Taxonomy" id="99837"/>
    <lineage>
        <taxon>Eukaryota</taxon>
        <taxon>Metazoa</taxon>
        <taxon>Chordata</taxon>
        <taxon>Craniata</taxon>
        <taxon>Vertebrata</taxon>
        <taxon>Euteleostomi</taxon>
        <taxon>Mammalia</taxon>
        <taxon>Eutheria</taxon>
        <taxon>Euarchontoglires</taxon>
        <taxon>Glires</taxon>
        <taxon>Rodentia</taxon>
        <taxon>Sciuromorpha</taxon>
        <taxon>Sciuridae</taxon>
        <taxon>Xerinae</taxon>
        <taxon>Marmotini</taxon>
        <taxon>Spermophilus</taxon>
    </lineage>
</organism>
<keyword evidence="1" id="KW-0812">Transmembrane</keyword>
<dbReference type="GO" id="GO:0002081">
    <property type="term" value="C:outer acrosomal membrane"/>
    <property type="evidence" value="ECO:0007669"/>
    <property type="project" value="TreeGrafter"/>
</dbReference>
<keyword evidence="1" id="KW-1133">Transmembrane helix</keyword>
<dbReference type="InterPro" id="IPR029282">
    <property type="entry name" value="Eqtn/Afaf"/>
</dbReference>
<dbReference type="PANTHER" id="PTHR36874">
    <property type="entry name" value="EQUATORIN"/>
    <property type="match status" value="1"/>
</dbReference>
<dbReference type="PANTHER" id="PTHR36874:SF1">
    <property type="entry name" value="EQUATORIN"/>
    <property type="match status" value="1"/>
</dbReference>
<dbReference type="Proteomes" id="UP000694422">
    <property type="component" value="Unplaced"/>
</dbReference>
<evidence type="ECO:0000313" key="3">
    <source>
        <dbReference type="Proteomes" id="UP000694422"/>
    </source>
</evidence>
<dbReference type="AlphaFoldDB" id="A0A8C9QN94"/>
<evidence type="ECO:0000256" key="1">
    <source>
        <dbReference type="SAM" id="Phobius"/>
    </source>
</evidence>
<dbReference type="GO" id="GO:0006897">
    <property type="term" value="P:endocytosis"/>
    <property type="evidence" value="ECO:0007669"/>
    <property type="project" value="InterPro"/>
</dbReference>
<proteinExistence type="predicted"/>
<reference evidence="2" key="2">
    <citation type="submission" date="2025-09" db="UniProtKB">
        <authorList>
            <consortium name="Ensembl"/>
        </authorList>
    </citation>
    <scope>IDENTIFICATION</scope>
</reference>
<dbReference type="GO" id="GO:0007342">
    <property type="term" value="P:fusion of sperm to egg plasma membrane involved in single fertilization"/>
    <property type="evidence" value="ECO:0007669"/>
    <property type="project" value="InterPro"/>
</dbReference>
<accession>A0A8C9QN94</accession>
<keyword evidence="1" id="KW-0472">Membrane</keyword>
<reference evidence="2" key="1">
    <citation type="submission" date="2025-08" db="UniProtKB">
        <authorList>
            <consortium name="Ensembl"/>
        </authorList>
    </citation>
    <scope>IDENTIFICATION</scope>
</reference>